<feature type="domain" description="TauD/TfdA-like" evidence="4">
    <location>
        <begin position="18"/>
        <end position="230"/>
    </location>
</feature>
<dbReference type="PANTHER" id="PTHR10696">
    <property type="entry name" value="GAMMA-BUTYROBETAINE HYDROXYLASE-RELATED"/>
    <property type="match status" value="1"/>
</dbReference>
<protein>
    <submittedName>
        <fullName evidence="5">TauD/TfdA family dioxygenase</fullName>
    </submittedName>
</protein>
<dbReference type="GO" id="GO:0051213">
    <property type="term" value="F:dioxygenase activity"/>
    <property type="evidence" value="ECO:0007669"/>
    <property type="project" value="UniProtKB-KW"/>
</dbReference>
<evidence type="ECO:0000256" key="3">
    <source>
        <dbReference type="ARBA" id="ARBA00023194"/>
    </source>
</evidence>
<gene>
    <name evidence="5" type="ORF">PI95_001430</name>
</gene>
<comment type="caution">
    <text evidence="5">The sequence shown here is derived from an EMBL/GenBank/DDBJ whole genome shotgun (WGS) entry which is preliminary data.</text>
</comment>
<dbReference type="Pfam" id="PF02668">
    <property type="entry name" value="TauD"/>
    <property type="match status" value="1"/>
</dbReference>
<reference evidence="5 6" key="1">
    <citation type="journal article" date="2015" name="Genome Announc.">
        <title>Draft Genome Sequence of Cyanobacterium Hassallia byssoidea Strain VB512170, Isolated from Monuments in India.</title>
        <authorList>
            <person name="Singh D."/>
            <person name="Chandrababunaidu M.M."/>
            <person name="Panda A."/>
            <person name="Sen D."/>
            <person name="Bhattacharyya S."/>
            <person name="Adhikary S.P."/>
            <person name="Tripathy S."/>
        </authorList>
    </citation>
    <scope>NUCLEOTIDE SEQUENCE [LARGE SCALE GENOMIC DNA]</scope>
    <source>
        <strain evidence="5 6">VB512170</strain>
    </source>
</reference>
<dbReference type="AlphaFoldDB" id="A0A846H0D7"/>
<dbReference type="PANTHER" id="PTHR10696:SF56">
    <property type="entry name" value="TAUD_TFDA-LIKE DOMAIN-CONTAINING PROTEIN"/>
    <property type="match status" value="1"/>
</dbReference>
<dbReference type="Gene3D" id="3.60.130.10">
    <property type="entry name" value="Clavaminate synthase-like"/>
    <property type="match status" value="1"/>
</dbReference>
<sequence length="234" mass="27737">MVINSFSATDNIMSDVAIGNFQRVIQEQGYLYLEELPDNFDHLAFAEKFGSLIPHKYNNEYIFSIKVEPKLGERYPAFTTNEVEPHTESYEYDHPLHYQSLWCVTPAKCGGGHTLLADGYAFVNSLSDEEREYITKNKFDFITPWGSIVKHPLYDVESYSQPIVRFNFSNLKREDDAYLDDIAKRFLRFFDDEKISIKWSKNAFLIWDNFRMLHSRTQYQDRDRELKRVYMNDK</sequence>
<keyword evidence="2" id="KW-0560">Oxidoreductase</keyword>
<evidence type="ECO:0000313" key="5">
    <source>
        <dbReference type="EMBL" id="NEU71276.1"/>
    </source>
</evidence>
<evidence type="ECO:0000259" key="4">
    <source>
        <dbReference type="Pfam" id="PF02668"/>
    </source>
</evidence>
<dbReference type="EMBL" id="JTCM02000002">
    <property type="protein sequence ID" value="NEU71276.1"/>
    <property type="molecule type" value="Genomic_DNA"/>
</dbReference>
<organism evidence="5 6">
    <name type="scientific">Hassallia byssoidea VB512170</name>
    <dbReference type="NCBI Taxonomy" id="1304833"/>
    <lineage>
        <taxon>Bacteria</taxon>
        <taxon>Bacillati</taxon>
        <taxon>Cyanobacteriota</taxon>
        <taxon>Cyanophyceae</taxon>
        <taxon>Nostocales</taxon>
        <taxon>Tolypothrichaceae</taxon>
        <taxon>Hassallia</taxon>
    </lineage>
</organism>
<dbReference type="InterPro" id="IPR042098">
    <property type="entry name" value="TauD-like_sf"/>
</dbReference>
<dbReference type="GO" id="GO:0017000">
    <property type="term" value="P:antibiotic biosynthetic process"/>
    <property type="evidence" value="ECO:0007669"/>
    <property type="project" value="UniProtKB-KW"/>
</dbReference>
<name>A0A846H0D7_9CYAN</name>
<dbReference type="InterPro" id="IPR050411">
    <property type="entry name" value="AlphaKG_dependent_hydroxylases"/>
</dbReference>
<dbReference type="RefSeq" id="WP_163518503.1">
    <property type="nucleotide sequence ID" value="NZ_JTCM02000002.1"/>
</dbReference>
<evidence type="ECO:0000256" key="2">
    <source>
        <dbReference type="ARBA" id="ARBA00023002"/>
    </source>
</evidence>
<evidence type="ECO:0000313" key="6">
    <source>
        <dbReference type="Proteomes" id="UP000031549"/>
    </source>
</evidence>
<dbReference type="SUPFAM" id="SSF51197">
    <property type="entry name" value="Clavaminate synthase-like"/>
    <property type="match status" value="1"/>
</dbReference>
<dbReference type="Proteomes" id="UP000031549">
    <property type="component" value="Unassembled WGS sequence"/>
</dbReference>
<dbReference type="InterPro" id="IPR003819">
    <property type="entry name" value="TauD/TfdA-like"/>
</dbReference>
<keyword evidence="6" id="KW-1185">Reference proteome</keyword>
<proteinExistence type="predicted"/>
<keyword evidence="5" id="KW-0223">Dioxygenase</keyword>
<evidence type="ECO:0000256" key="1">
    <source>
        <dbReference type="ARBA" id="ARBA00001954"/>
    </source>
</evidence>
<keyword evidence="3" id="KW-0045">Antibiotic biosynthesis</keyword>
<comment type="cofactor">
    <cofactor evidence="1">
        <name>Fe(2+)</name>
        <dbReference type="ChEBI" id="CHEBI:29033"/>
    </cofactor>
</comment>
<accession>A0A846H0D7</accession>